<dbReference type="Gene3D" id="3.50.50.60">
    <property type="entry name" value="FAD/NAD(P)-binding domain"/>
    <property type="match status" value="1"/>
</dbReference>
<dbReference type="PANTHER" id="PTHR13789:SF309">
    <property type="entry name" value="PUTATIVE (AFU_ORTHOLOGUE AFUA_6G14510)-RELATED"/>
    <property type="match status" value="1"/>
</dbReference>
<dbReference type="SUPFAM" id="SSF51905">
    <property type="entry name" value="FAD/NAD(P)-binding domain"/>
    <property type="match status" value="1"/>
</dbReference>
<dbReference type="PRINTS" id="PR00420">
    <property type="entry name" value="RNGMNOXGNASE"/>
</dbReference>
<dbReference type="PANTHER" id="PTHR13789">
    <property type="entry name" value="MONOOXYGENASE"/>
    <property type="match status" value="1"/>
</dbReference>
<dbReference type="Pfam" id="PF01494">
    <property type="entry name" value="FAD_binding_3"/>
    <property type="match status" value="1"/>
</dbReference>
<gene>
    <name evidence="4" type="ORF">H8B19_18530</name>
</gene>
<dbReference type="RefSeq" id="WP_186508602.1">
    <property type="nucleotide sequence ID" value="NZ_JACNEP010000029.1"/>
</dbReference>
<evidence type="ECO:0000259" key="3">
    <source>
        <dbReference type="Pfam" id="PF01494"/>
    </source>
</evidence>
<dbReference type="InterPro" id="IPR002938">
    <property type="entry name" value="FAD-bd"/>
</dbReference>
<dbReference type="AlphaFoldDB" id="A0A8J6J118"/>
<evidence type="ECO:0000256" key="1">
    <source>
        <dbReference type="ARBA" id="ARBA00023002"/>
    </source>
</evidence>
<dbReference type="GO" id="GO:0071949">
    <property type="term" value="F:FAD binding"/>
    <property type="evidence" value="ECO:0007669"/>
    <property type="project" value="InterPro"/>
</dbReference>
<feature type="domain" description="FAD-binding" evidence="3">
    <location>
        <begin position="7"/>
        <end position="309"/>
    </location>
</feature>
<protein>
    <submittedName>
        <fullName evidence="4">FAD-dependent monooxygenase</fullName>
    </submittedName>
</protein>
<accession>A0A8J6J118</accession>
<comment type="caution">
    <text evidence="4">The sequence shown here is derived from an EMBL/GenBank/DDBJ whole genome shotgun (WGS) entry which is preliminary data.</text>
</comment>
<name>A0A8J6J118_9ALTE</name>
<dbReference type="InterPro" id="IPR050493">
    <property type="entry name" value="FAD-dep_Monooxygenase_BioMet"/>
</dbReference>
<evidence type="ECO:0000313" key="4">
    <source>
        <dbReference type="EMBL" id="MBC3767880.1"/>
    </source>
</evidence>
<dbReference type="EMBL" id="JACNEP010000029">
    <property type="protein sequence ID" value="MBC3767880.1"/>
    <property type="molecule type" value="Genomic_DNA"/>
</dbReference>
<dbReference type="Proteomes" id="UP000601768">
    <property type="component" value="Unassembled WGS sequence"/>
</dbReference>
<dbReference type="GO" id="GO:0004497">
    <property type="term" value="F:monooxygenase activity"/>
    <property type="evidence" value="ECO:0007669"/>
    <property type="project" value="UniProtKB-KW"/>
</dbReference>
<sequence>MSRTKRIAIVGAGVAGMALAILATKRGYQVTLFERYSKISSMGAGVTLWPNAMFVMHQMGLGKEMEKLGGAPQLMCQFDRHGNLQTEFDIATVNSLCGFISVSVLRRDLMNVLAGLLNDLGVEIRFDCSITAAKVTELAEQHDLVVGADGRMSSVVRESLFENKVTPEYHGFLNIIGISRQRKHTLDNTICDFRGLGQRFGIVPVNDEWCYWAGAWKSPIDNNPPQQYWYDELCRRFQHWPQPVQNVLQYCDRTSVNRIFVHDIDPLPYWHKDNVVIIGDAAHAALPTSGQGACQALEDAWHLVRLLTENAELEVVLRTFYQQRNAKTSAAQLVGRQLANQIFSQQPEPRLPSSHISASDLSQFWMQGLRL</sequence>
<reference evidence="4" key="2">
    <citation type="submission" date="2020-08" db="EMBL/GenBank/DDBJ databases">
        <authorList>
            <person name="Lai Q."/>
        </authorList>
    </citation>
    <scope>NUCLEOTIDE SEQUENCE</scope>
    <source>
        <strain evidence="4">S27-2</strain>
    </source>
</reference>
<proteinExistence type="predicted"/>
<reference evidence="4" key="1">
    <citation type="journal article" date="2018" name="Int. J. Syst. Evol. Microbiol.">
        <title>Neptunicella marina gen. nov., sp. nov., isolated from surface seawater.</title>
        <authorList>
            <person name="Liu X."/>
            <person name="Lai Q."/>
            <person name="Du Y."/>
            <person name="Zhang X."/>
            <person name="Liu Z."/>
            <person name="Sun F."/>
            <person name="Shao Z."/>
        </authorList>
    </citation>
    <scope>NUCLEOTIDE SEQUENCE</scope>
    <source>
        <strain evidence="4">S27-2</strain>
    </source>
</reference>
<dbReference type="InterPro" id="IPR036188">
    <property type="entry name" value="FAD/NAD-bd_sf"/>
</dbReference>
<organism evidence="4 5">
    <name type="scientific">Neptunicella marina</name>
    <dbReference type="NCBI Taxonomy" id="2125989"/>
    <lineage>
        <taxon>Bacteria</taxon>
        <taxon>Pseudomonadati</taxon>
        <taxon>Pseudomonadota</taxon>
        <taxon>Gammaproteobacteria</taxon>
        <taxon>Alteromonadales</taxon>
        <taxon>Alteromonadaceae</taxon>
        <taxon>Neptunicella</taxon>
    </lineage>
</organism>
<keyword evidence="1" id="KW-0560">Oxidoreductase</keyword>
<evidence type="ECO:0000256" key="2">
    <source>
        <dbReference type="ARBA" id="ARBA00023033"/>
    </source>
</evidence>
<keyword evidence="5" id="KW-1185">Reference proteome</keyword>
<evidence type="ECO:0000313" key="5">
    <source>
        <dbReference type="Proteomes" id="UP000601768"/>
    </source>
</evidence>
<keyword evidence="2 4" id="KW-0503">Monooxygenase</keyword>